<protein>
    <submittedName>
        <fullName evidence="1">Uncharacterized protein</fullName>
    </submittedName>
</protein>
<evidence type="ECO:0000313" key="1">
    <source>
        <dbReference type="EMBL" id="GAA4244712.1"/>
    </source>
</evidence>
<reference evidence="2" key="1">
    <citation type="journal article" date="2019" name="Int. J. Syst. Evol. Microbiol.">
        <title>The Global Catalogue of Microorganisms (GCM) 10K type strain sequencing project: providing services to taxonomists for standard genome sequencing and annotation.</title>
        <authorList>
            <consortium name="The Broad Institute Genomics Platform"/>
            <consortium name="The Broad Institute Genome Sequencing Center for Infectious Disease"/>
            <person name="Wu L."/>
            <person name="Ma J."/>
        </authorList>
    </citation>
    <scope>NUCLEOTIDE SEQUENCE [LARGE SCALE GENOMIC DNA]</scope>
    <source>
        <strain evidence="2">JCM 17441</strain>
    </source>
</reference>
<evidence type="ECO:0000313" key="2">
    <source>
        <dbReference type="Proteomes" id="UP001500620"/>
    </source>
</evidence>
<keyword evidence="2" id="KW-1185">Reference proteome</keyword>
<name>A0ABP8CYB9_9ACTN</name>
<sequence length="256" mass="28136">MRLLVTGGAGAHDGGFRSAGLVSHDSADCTRPDANQRRPLIFPVNLQPVTTYEPDWWSMLRALDEPIEPPNIRLESMLRPVDEQAAPGQYVLVESEAVAQLEQLAPPPGEGDGLEVPRDFDYAAARARFARLVERLSEVYGCPCDPGHPQDSACFGSIRVPAEATRTRTKRTRIPLSVAVLVSNFGALATYKPSIQGDQVAPVHPDDRQRIEEALTGLGYLVVPDHVLATPYDGPNRWVFGGIANATWFTRFFDYL</sequence>
<gene>
    <name evidence="1" type="ORF">GCM10022255_008840</name>
</gene>
<dbReference type="EMBL" id="BAABAT010000002">
    <property type="protein sequence ID" value="GAA4244712.1"/>
    <property type="molecule type" value="Genomic_DNA"/>
</dbReference>
<proteinExistence type="predicted"/>
<dbReference type="Proteomes" id="UP001500620">
    <property type="component" value="Unassembled WGS sequence"/>
</dbReference>
<organism evidence="1 2">
    <name type="scientific">Dactylosporangium darangshiense</name>
    <dbReference type="NCBI Taxonomy" id="579108"/>
    <lineage>
        <taxon>Bacteria</taxon>
        <taxon>Bacillati</taxon>
        <taxon>Actinomycetota</taxon>
        <taxon>Actinomycetes</taxon>
        <taxon>Micromonosporales</taxon>
        <taxon>Micromonosporaceae</taxon>
        <taxon>Dactylosporangium</taxon>
    </lineage>
</organism>
<comment type="caution">
    <text evidence="1">The sequence shown here is derived from an EMBL/GenBank/DDBJ whole genome shotgun (WGS) entry which is preliminary data.</text>
</comment>
<accession>A0ABP8CYB9</accession>